<dbReference type="NCBIfam" id="NF041000">
    <property type="entry name" value="ATPase_ComGA"/>
    <property type="match status" value="1"/>
</dbReference>
<dbReference type="InterPro" id="IPR047667">
    <property type="entry name" value="ATPase_ComGA"/>
</dbReference>
<protein>
    <submittedName>
        <fullName evidence="5">Putative type II secretion system protein E</fullName>
    </submittedName>
</protein>
<dbReference type="GO" id="GO:0005524">
    <property type="term" value="F:ATP binding"/>
    <property type="evidence" value="ECO:0007669"/>
    <property type="project" value="UniProtKB-KW"/>
</dbReference>
<accession>A0A098EMD5</accession>
<evidence type="ECO:0000313" key="6">
    <source>
        <dbReference type="Proteomes" id="UP000043699"/>
    </source>
</evidence>
<dbReference type="Gene3D" id="3.40.50.300">
    <property type="entry name" value="P-loop containing nucleotide triphosphate hydrolases"/>
    <property type="match status" value="1"/>
</dbReference>
<dbReference type="PROSITE" id="PS00662">
    <property type="entry name" value="T2SP_E"/>
    <property type="match status" value="1"/>
</dbReference>
<evidence type="ECO:0000256" key="3">
    <source>
        <dbReference type="ARBA" id="ARBA00022840"/>
    </source>
</evidence>
<name>A0A098EMD5_9BACL</name>
<dbReference type="InterPro" id="IPR001482">
    <property type="entry name" value="T2SS/T4SS_dom"/>
</dbReference>
<dbReference type="OrthoDB" id="9808272at2"/>
<keyword evidence="3" id="KW-0067">ATP-binding</keyword>
<dbReference type="EMBL" id="CCXS01000001">
    <property type="protein sequence ID" value="CEG22957.1"/>
    <property type="molecule type" value="Genomic_DNA"/>
</dbReference>
<dbReference type="GO" id="GO:0005886">
    <property type="term" value="C:plasma membrane"/>
    <property type="evidence" value="ECO:0007669"/>
    <property type="project" value="TreeGrafter"/>
</dbReference>
<dbReference type="STRING" id="1499687.BN1080_01895"/>
<dbReference type="Pfam" id="PF00437">
    <property type="entry name" value="T2SSE"/>
    <property type="match status" value="1"/>
</dbReference>
<dbReference type="InterPro" id="IPR027417">
    <property type="entry name" value="P-loop_NTPase"/>
</dbReference>
<evidence type="ECO:0000256" key="2">
    <source>
        <dbReference type="ARBA" id="ARBA00022741"/>
    </source>
</evidence>
<feature type="domain" description="Bacterial type II secretion system protein E" evidence="4">
    <location>
        <begin position="206"/>
        <end position="220"/>
    </location>
</feature>
<gene>
    <name evidence="5" type="primary">gspE</name>
    <name evidence="5" type="ORF">BN1080_01895</name>
</gene>
<sequence length="347" mass="38769">MQEIVERRCSDLLSQAVENAATDIHIKPEQDGYSISFRSFQAFKQVTKIPLELGNRMIAYFKYLSLLDMSEKRKPQTGSFQLPIENHPYYFRISTLPSVLTKESIVIRIMADDAAVSIHTLAAFRDSAHLLEKLSGAPQGLLLFTGPTGCGKSTTLYSLLKHCAERLNRNIITLEDPVERKNHSILQIQVNEKAGLSYAAGLKAILRHDPDIIMIGEIRDAETAQIAVRAALTGHLVLSTIHARHSVGCLHRLYDLGVSYEDMAQTLIAISAQKIIPVYNSMDQLETSYRALYEILHGERLMEALDSAKEKKPYRLPEHLSFGGQIREGVKIGAIEAIPEAENNPYS</sequence>
<dbReference type="GO" id="GO:0016887">
    <property type="term" value="F:ATP hydrolysis activity"/>
    <property type="evidence" value="ECO:0007669"/>
    <property type="project" value="TreeGrafter"/>
</dbReference>
<dbReference type="Gene3D" id="3.30.450.90">
    <property type="match status" value="1"/>
</dbReference>
<reference evidence="5 6" key="1">
    <citation type="submission" date="2014-09" db="EMBL/GenBank/DDBJ databases">
        <authorList>
            <person name="Urmite Genomes Urmite Genomes"/>
        </authorList>
    </citation>
    <scope>NUCLEOTIDE SEQUENCE [LARGE SCALE GENOMIC DNA]</scope>
    <source>
        <strain evidence="5 6">ES2</strain>
    </source>
</reference>
<dbReference type="PANTHER" id="PTHR30258">
    <property type="entry name" value="TYPE II SECRETION SYSTEM PROTEIN GSPE-RELATED"/>
    <property type="match status" value="1"/>
</dbReference>
<dbReference type="Proteomes" id="UP000043699">
    <property type="component" value="Unassembled WGS sequence"/>
</dbReference>
<dbReference type="SUPFAM" id="SSF52540">
    <property type="entry name" value="P-loop containing nucleoside triphosphate hydrolases"/>
    <property type="match status" value="1"/>
</dbReference>
<proteinExistence type="inferred from homology"/>
<keyword evidence="2" id="KW-0547">Nucleotide-binding</keyword>
<evidence type="ECO:0000313" key="5">
    <source>
        <dbReference type="EMBL" id="CEG22957.1"/>
    </source>
</evidence>
<dbReference type="AlphaFoldDB" id="A0A098EMD5"/>
<dbReference type="CDD" id="cd01129">
    <property type="entry name" value="PulE-GspE-like"/>
    <property type="match status" value="1"/>
</dbReference>
<evidence type="ECO:0000259" key="4">
    <source>
        <dbReference type="PROSITE" id="PS00662"/>
    </source>
</evidence>
<organism evidence="5 6">
    <name type="scientific">Planococcus massiliensis</name>
    <dbReference type="NCBI Taxonomy" id="1499687"/>
    <lineage>
        <taxon>Bacteria</taxon>
        <taxon>Bacillati</taxon>
        <taxon>Bacillota</taxon>
        <taxon>Bacilli</taxon>
        <taxon>Bacillales</taxon>
        <taxon>Caryophanaceae</taxon>
        <taxon>Planococcus</taxon>
    </lineage>
</organism>
<dbReference type="PANTHER" id="PTHR30258:SF2">
    <property type="entry name" value="COMG OPERON PROTEIN 1"/>
    <property type="match status" value="1"/>
</dbReference>
<comment type="similarity">
    <text evidence="1">Belongs to the GSP E family.</text>
</comment>
<dbReference type="SMART" id="SM00382">
    <property type="entry name" value="AAA"/>
    <property type="match status" value="1"/>
</dbReference>
<dbReference type="InterPro" id="IPR003593">
    <property type="entry name" value="AAA+_ATPase"/>
</dbReference>
<evidence type="ECO:0000256" key="1">
    <source>
        <dbReference type="ARBA" id="ARBA00006611"/>
    </source>
</evidence>
<keyword evidence="6" id="KW-1185">Reference proteome</keyword>
<dbReference type="RefSeq" id="WP_052651757.1">
    <property type="nucleotide sequence ID" value="NZ_CCXS01000001.1"/>
</dbReference>